<keyword evidence="3" id="KW-1185">Reference proteome</keyword>
<accession>A0ABS9PSW8</accession>
<comment type="caution">
    <text evidence="2">The sequence shown here is derived from an EMBL/GenBank/DDBJ whole genome shotgun (WGS) entry which is preliminary data.</text>
</comment>
<keyword evidence="1" id="KW-0732">Signal</keyword>
<dbReference type="EMBL" id="JAKRDF010000004">
    <property type="protein sequence ID" value="MCG7275797.1"/>
    <property type="molecule type" value="Genomic_DNA"/>
</dbReference>
<sequence>MRTSLAAATTALALLSAPVAGASEPIATTDSTSASESTGFTFYKSFAREFADEFRCSTSPERWWCGGRWD</sequence>
<protein>
    <submittedName>
        <fullName evidence="2">Uncharacterized protein</fullName>
    </submittedName>
</protein>
<reference evidence="2 3" key="1">
    <citation type="submission" date="2022-02" db="EMBL/GenBank/DDBJ databases">
        <title>Uncovering new skin microbiome diversity through culturing and metagenomics.</title>
        <authorList>
            <person name="Conlan S."/>
            <person name="Deming C."/>
            <person name="Nisc Comparative Sequencing Program N."/>
            <person name="Segre J.A."/>
        </authorList>
    </citation>
    <scope>NUCLEOTIDE SEQUENCE [LARGE SCALE GENOMIC DNA]</scope>
    <source>
        <strain evidence="2 3">ACRQV</strain>
    </source>
</reference>
<proteinExistence type="predicted"/>
<gene>
    <name evidence="2" type="ORF">MHK08_04855</name>
</gene>
<evidence type="ECO:0000313" key="2">
    <source>
        <dbReference type="EMBL" id="MCG7275797.1"/>
    </source>
</evidence>
<evidence type="ECO:0000256" key="1">
    <source>
        <dbReference type="SAM" id="SignalP"/>
    </source>
</evidence>
<dbReference type="Proteomes" id="UP001521911">
    <property type="component" value="Unassembled WGS sequence"/>
</dbReference>
<organism evidence="2 3">
    <name type="scientific">Corynebacterium singulare</name>
    <dbReference type="NCBI Taxonomy" id="161899"/>
    <lineage>
        <taxon>Bacteria</taxon>
        <taxon>Bacillati</taxon>
        <taxon>Actinomycetota</taxon>
        <taxon>Actinomycetes</taxon>
        <taxon>Mycobacteriales</taxon>
        <taxon>Corynebacteriaceae</taxon>
        <taxon>Corynebacterium</taxon>
    </lineage>
</organism>
<evidence type="ECO:0000313" key="3">
    <source>
        <dbReference type="Proteomes" id="UP001521911"/>
    </source>
</evidence>
<feature type="signal peptide" evidence="1">
    <location>
        <begin position="1"/>
        <end position="22"/>
    </location>
</feature>
<feature type="chain" id="PRO_5045955614" evidence="1">
    <location>
        <begin position="23"/>
        <end position="70"/>
    </location>
</feature>
<dbReference type="RefSeq" id="WP_239179651.1">
    <property type="nucleotide sequence ID" value="NZ_JAKRDF010000004.1"/>
</dbReference>
<name>A0ABS9PSW8_9CORY</name>